<sequence>MTLIHALKRARPARGADLIGSYGGLILFFTVVGLALTMMAMSNKERDHETVARQATTWANAAKLYIAANYDQLLATAPATISYSQLVNSGYLNNGEPATNLYQQTWSVAVRISPKNNKVLDAVLLSSGGDSLGYDALRYISSAINGSGGFVYNGIMPEGCTSSTTVINGAACSWTQDLAGFGISTTTGHIAVNLGADILGTANAGNDFLHRFSTPGREEYNQMNTALDMNGMNVNRAGNLVIASDGKTVMTTAVTVPAVFWDGLQAVVMARPVTVKISGQVSIFRLPPPALMIRKACGSKRQITPALR</sequence>
<dbReference type="STRING" id="55209.HA50_26900"/>
<dbReference type="OrthoDB" id="7220054at2"/>
<name>A0A1X1EMM1_PANCY</name>
<reference evidence="3 4" key="1">
    <citation type="journal article" date="2017" name="Antonie Van Leeuwenhoek">
        <title>Phylogenomic resolution of the bacterial genus Pantoea and its relationship with Erwinia and Tatumella.</title>
        <authorList>
            <person name="Palmer M."/>
            <person name="Steenkamp E.T."/>
            <person name="Coetzee M.P."/>
            <person name="Chan W.Y."/>
            <person name="van Zyl E."/>
            <person name="De Maayer P."/>
            <person name="Coutinho T.A."/>
            <person name="Blom J."/>
            <person name="Smits T.H."/>
            <person name="Duffy B."/>
            <person name="Venter S.N."/>
        </authorList>
    </citation>
    <scope>NUCLEOTIDE SEQUENCE [LARGE SCALE GENOMIC DNA]</scope>
    <source>
        <strain evidence="3 4">LMG 2657</strain>
    </source>
</reference>
<feature type="domain" description="Bacterial shufflon protein N-terminal" evidence="2">
    <location>
        <begin position="45"/>
        <end position="241"/>
    </location>
</feature>
<feature type="transmembrane region" description="Helical" evidence="1">
    <location>
        <begin position="21"/>
        <end position="41"/>
    </location>
</feature>
<evidence type="ECO:0000256" key="1">
    <source>
        <dbReference type="SAM" id="Phobius"/>
    </source>
</evidence>
<protein>
    <recommendedName>
        <fullName evidence="2">Bacterial shufflon protein N-terminal domain-containing protein</fullName>
    </recommendedName>
</protein>
<dbReference type="Proteomes" id="UP000193749">
    <property type="component" value="Unassembled WGS sequence"/>
</dbReference>
<dbReference type="EMBL" id="MLJI01000002">
    <property type="protein sequence ID" value="ORM90175.1"/>
    <property type="molecule type" value="Genomic_DNA"/>
</dbReference>
<dbReference type="RefSeq" id="WP_158087453.1">
    <property type="nucleotide sequence ID" value="NZ_MLJI01000002.1"/>
</dbReference>
<dbReference type="InterPro" id="IPR007001">
    <property type="entry name" value="Shufflon_N"/>
</dbReference>
<keyword evidence="1" id="KW-0472">Membrane</keyword>
<evidence type="ECO:0000313" key="3">
    <source>
        <dbReference type="EMBL" id="ORM90175.1"/>
    </source>
</evidence>
<proteinExistence type="predicted"/>
<evidence type="ECO:0000259" key="2">
    <source>
        <dbReference type="Pfam" id="PF04917"/>
    </source>
</evidence>
<keyword evidence="4" id="KW-1185">Reference proteome</keyword>
<dbReference type="AlphaFoldDB" id="A0A1X1EMM1"/>
<comment type="caution">
    <text evidence="3">The sequence shown here is derived from an EMBL/GenBank/DDBJ whole genome shotgun (WGS) entry which is preliminary data.</text>
</comment>
<keyword evidence="1" id="KW-1133">Transmembrane helix</keyword>
<evidence type="ECO:0000313" key="4">
    <source>
        <dbReference type="Proteomes" id="UP000193749"/>
    </source>
</evidence>
<accession>A0A1X1EMM1</accession>
<dbReference type="Pfam" id="PF04917">
    <property type="entry name" value="Shufflon_N"/>
    <property type="match status" value="1"/>
</dbReference>
<organism evidence="3 4">
    <name type="scientific">Pantoea cypripedii</name>
    <name type="common">Pectobacterium cypripedii</name>
    <name type="synonym">Erwinia cypripedii</name>
    <dbReference type="NCBI Taxonomy" id="55209"/>
    <lineage>
        <taxon>Bacteria</taxon>
        <taxon>Pseudomonadati</taxon>
        <taxon>Pseudomonadota</taxon>
        <taxon>Gammaproteobacteria</taxon>
        <taxon>Enterobacterales</taxon>
        <taxon>Erwiniaceae</taxon>
        <taxon>Pantoea</taxon>
    </lineage>
</organism>
<keyword evidence="1" id="KW-0812">Transmembrane</keyword>
<gene>
    <name evidence="3" type="ORF">HA50_26900</name>
</gene>